<evidence type="ECO:0000256" key="2">
    <source>
        <dbReference type="ARBA" id="ARBA00022884"/>
    </source>
</evidence>
<dbReference type="GO" id="GO:0002181">
    <property type="term" value="P:cytoplasmic translation"/>
    <property type="evidence" value="ECO:0007669"/>
    <property type="project" value="TreeGrafter"/>
</dbReference>
<keyword evidence="2" id="KW-0694">RNA-binding</keyword>
<sequence>MVTEKRIQVPDGVNAEVRGSTLVISGPKGTLERNLHYPGIALRVEDGEFVASTESTRKKIYAMLGTFVAHAGNMCKGVQEEYVYRLKVIYNHFPIQLKQSKDMLEIVNFLGEKEARYAAIPEGVSMKIDGDEITLSGINKELVGISASRIEKATKVRGRDNRVFQDGIYIVEKA</sequence>
<proteinExistence type="predicted"/>
<keyword evidence="3 8" id="KW-0689">Ribosomal protein</keyword>
<dbReference type="RefSeq" id="WP_257741891.1">
    <property type="nucleotide sequence ID" value="NZ_CP096115.1"/>
</dbReference>
<evidence type="ECO:0000256" key="3">
    <source>
        <dbReference type="ARBA" id="ARBA00022980"/>
    </source>
</evidence>
<dbReference type="GO" id="GO:0022625">
    <property type="term" value="C:cytosolic large ribosomal subunit"/>
    <property type="evidence" value="ECO:0007669"/>
    <property type="project" value="UniProtKB-UniRule"/>
</dbReference>
<dbReference type="SUPFAM" id="SSF56053">
    <property type="entry name" value="Ribosomal protein L6"/>
    <property type="match status" value="2"/>
</dbReference>
<evidence type="ECO:0000313" key="8">
    <source>
        <dbReference type="EMBL" id="UUX91739.1"/>
    </source>
</evidence>
<reference evidence="8" key="1">
    <citation type="submission" date="2022-04" db="EMBL/GenBank/DDBJ databases">
        <title>Complete genome of Methanoplanus endosymbiosus DSM 3599.</title>
        <authorList>
            <person name="Chen S.-C."/>
            <person name="You Y.-T."/>
            <person name="Zhou Y.-Z."/>
            <person name="Lai M.-C."/>
        </authorList>
    </citation>
    <scope>NUCLEOTIDE SEQUENCE</scope>
    <source>
        <strain evidence="8">DSM 3599</strain>
    </source>
</reference>
<dbReference type="Proteomes" id="UP001060368">
    <property type="component" value="Chromosome"/>
</dbReference>
<dbReference type="Pfam" id="PF00347">
    <property type="entry name" value="Ribosomal_L6"/>
    <property type="match status" value="2"/>
</dbReference>
<gene>
    <name evidence="8" type="ORF">L6E24_10235</name>
</gene>
<dbReference type="EMBL" id="CP096115">
    <property type="protein sequence ID" value="UUX91739.1"/>
    <property type="molecule type" value="Genomic_DNA"/>
</dbReference>
<evidence type="ECO:0000259" key="7">
    <source>
        <dbReference type="Pfam" id="PF00347"/>
    </source>
</evidence>
<dbReference type="InterPro" id="IPR036789">
    <property type="entry name" value="Ribosomal_uL6-like_a/b-dom_sf"/>
</dbReference>
<name>A0A9E7TJD5_9EURY</name>
<evidence type="ECO:0000256" key="5">
    <source>
        <dbReference type="ARBA" id="ARBA00035454"/>
    </source>
</evidence>
<dbReference type="GeneID" id="74308082"/>
<protein>
    <recommendedName>
        <fullName evidence="5 6">50S ribosomal protein L6</fullName>
    </recommendedName>
</protein>
<dbReference type="GO" id="GO:0003735">
    <property type="term" value="F:structural constituent of ribosome"/>
    <property type="evidence" value="ECO:0007669"/>
    <property type="project" value="UniProtKB-UniRule"/>
</dbReference>
<dbReference type="KEGG" id="mend:L6E24_10235"/>
<dbReference type="NCBIfam" id="TIGR03653">
    <property type="entry name" value="uL6_arch"/>
    <property type="match status" value="1"/>
</dbReference>
<organism evidence="8 9">
    <name type="scientific">Methanoplanus endosymbiosus</name>
    <dbReference type="NCBI Taxonomy" id="33865"/>
    <lineage>
        <taxon>Archaea</taxon>
        <taxon>Methanobacteriati</taxon>
        <taxon>Methanobacteriota</taxon>
        <taxon>Stenosarchaea group</taxon>
        <taxon>Methanomicrobia</taxon>
        <taxon>Methanomicrobiales</taxon>
        <taxon>Methanomicrobiaceae</taxon>
        <taxon>Methanoplanus</taxon>
    </lineage>
</organism>
<keyword evidence="1" id="KW-0699">rRNA-binding</keyword>
<dbReference type="FunFam" id="3.90.930.12:FF:000008">
    <property type="entry name" value="50S ribosomal protein L6"/>
    <property type="match status" value="1"/>
</dbReference>
<evidence type="ECO:0000256" key="6">
    <source>
        <dbReference type="NCBIfam" id="TIGR03653"/>
    </source>
</evidence>
<evidence type="ECO:0000256" key="4">
    <source>
        <dbReference type="ARBA" id="ARBA00023274"/>
    </source>
</evidence>
<dbReference type="GO" id="GO:0019843">
    <property type="term" value="F:rRNA binding"/>
    <property type="evidence" value="ECO:0007669"/>
    <property type="project" value="UniProtKB-UniRule"/>
</dbReference>
<feature type="domain" description="Large ribosomal subunit protein uL6 alpha-beta" evidence="7">
    <location>
        <begin position="101"/>
        <end position="167"/>
    </location>
</feature>
<dbReference type="InterPro" id="IPR020040">
    <property type="entry name" value="Ribosomal_uL6_a/b-dom"/>
</dbReference>
<evidence type="ECO:0000313" key="9">
    <source>
        <dbReference type="Proteomes" id="UP001060368"/>
    </source>
</evidence>
<dbReference type="PANTHER" id="PTHR11655">
    <property type="entry name" value="60S/50S RIBOSOMAL PROTEIN L6/L9"/>
    <property type="match status" value="1"/>
</dbReference>
<evidence type="ECO:0000256" key="1">
    <source>
        <dbReference type="ARBA" id="ARBA00022730"/>
    </source>
</evidence>
<keyword evidence="9" id="KW-1185">Reference proteome</keyword>
<dbReference type="AlphaFoldDB" id="A0A9E7TJD5"/>
<feature type="domain" description="Large ribosomal subunit protein uL6 alpha-beta" evidence="7">
    <location>
        <begin position="9"/>
        <end position="80"/>
    </location>
</feature>
<dbReference type="NCBIfam" id="NF004037">
    <property type="entry name" value="PRK05518.1"/>
    <property type="match status" value="1"/>
</dbReference>
<dbReference type="InterPro" id="IPR019907">
    <property type="entry name" value="Ribosomal_uL6_arc"/>
</dbReference>
<dbReference type="InterPro" id="IPR000702">
    <property type="entry name" value="Ribosomal_uL6-like"/>
</dbReference>
<dbReference type="PANTHER" id="PTHR11655:SF16">
    <property type="entry name" value="60S RIBOSOMAL PROTEIN L9"/>
    <property type="match status" value="1"/>
</dbReference>
<keyword evidence="4" id="KW-0687">Ribonucleoprotein</keyword>
<accession>A0A9E7TJD5</accession>
<dbReference type="PIRSF" id="PIRSF002162">
    <property type="entry name" value="Ribosomal_L6"/>
    <property type="match status" value="1"/>
</dbReference>
<dbReference type="Gene3D" id="3.90.930.12">
    <property type="entry name" value="Ribosomal protein L6, alpha-beta domain"/>
    <property type="match status" value="2"/>
</dbReference>